<evidence type="ECO:0000313" key="2">
    <source>
        <dbReference type="Proteomes" id="UP001148737"/>
    </source>
</evidence>
<proteinExistence type="predicted"/>
<name>A0ACC1QR11_9HYPO</name>
<dbReference type="EMBL" id="JANAKD010000899">
    <property type="protein sequence ID" value="KAJ3486459.1"/>
    <property type="molecule type" value="Genomic_DNA"/>
</dbReference>
<organism evidence="1 2">
    <name type="scientific">Lecanicillium saksenae</name>
    <dbReference type="NCBI Taxonomy" id="468837"/>
    <lineage>
        <taxon>Eukaryota</taxon>
        <taxon>Fungi</taxon>
        <taxon>Dikarya</taxon>
        <taxon>Ascomycota</taxon>
        <taxon>Pezizomycotina</taxon>
        <taxon>Sordariomycetes</taxon>
        <taxon>Hypocreomycetidae</taxon>
        <taxon>Hypocreales</taxon>
        <taxon>Cordycipitaceae</taxon>
        <taxon>Lecanicillium</taxon>
    </lineage>
</organism>
<protein>
    <submittedName>
        <fullName evidence="1">Uncharacterized protein</fullName>
    </submittedName>
</protein>
<accession>A0ACC1QR11</accession>
<keyword evidence="2" id="KW-1185">Reference proteome</keyword>
<dbReference type="Proteomes" id="UP001148737">
    <property type="component" value="Unassembled WGS sequence"/>
</dbReference>
<comment type="caution">
    <text evidence="1">The sequence shown here is derived from an EMBL/GenBank/DDBJ whole genome shotgun (WGS) entry which is preliminary data.</text>
</comment>
<evidence type="ECO:0000313" key="1">
    <source>
        <dbReference type="EMBL" id="KAJ3486459.1"/>
    </source>
</evidence>
<reference evidence="1" key="1">
    <citation type="submission" date="2022-07" db="EMBL/GenBank/DDBJ databases">
        <title>Genome Sequence of Lecanicillium saksenae.</title>
        <authorList>
            <person name="Buettner E."/>
        </authorList>
    </citation>
    <scope>NUCLEOTIDE SEQUENCE</scope>
    <source>
        <strain evidence="1">VT-O1</strain>
    </source>
</reference>
<sequence length="387" mass="39785">MLQSIPAVALVAFATTFSGVCAQTHTACNPLEKDCPPNPALGKNVVDCDFTKGACDAFKHQAGREVSYDKSRGLVCSMDAPVQAPTLITKEYIFFGRVEVEMQAAPGAGIVSTLVFESDDLDEIDYETVGNDPSHIQTNIFSKGNQTDHSNGGFSPVDDCTGKSHTYAVDWTPDKLEWYIDGTVARTLLRSQAGAKFPSSPMQIRVGAWVAGYKGADPDTTSWAGGEADFSNGPSTAYYKSIKITDYAGGSSATTKDVKEYSYGDRSGSASSIQIKLKDGSTTTGGESSGSSSSSSSESSSHTSAEPSSSTESSSSSASGTTSASPHTSSTASASSTTGSKTSPNTTSSGAEGSTTPSATTKPNSASTNGGAFSAVVFGVMALAAMI</sequence>
<gene>
    <name evidence="1" type="ORF">NLG97_g6609</name>
</gene>